<comment type="caution">
    <text evidence="2">The sequence shown here is derived from an EMBL/GenBank/DDBJ whole genome shotgun (WGS) entry which is preliminary data.</text>
</comment>
<evidence type="ECO:0000313" key="3">
    <source>
        <dbReference type="Proteomes" id="UP001165121"/>
    </source>
</evidence>
<gene>
    <name evidence="2" type="ORF">Pfra01_001570200</name>
</gene>
<keyword evidence="3" id="KW-1185">Reference proteome</keyword>
<dbReference type="AlphaFoldDB" id="A0A9W6XQQ0"/>
<feature type="region of interest" description="Disordered" evidence="1">
    <location>
        <begin position="179"/>
        <end position="232"/>
    </location>
</feature>
<proteinExistence type="predicted"/>
<dbReference type="EMBL" id="BSXT01001724">
    <property type="protein sequence ID" value="GMF44709.1"/>
    <property type="molecule type" value="Genomic_DNA"/>
</dbReference>
<sequence>MLRGPRLTEEEKGRVLAHHRDGRSNRWIARELKRSEHAVRNVLMKKFSSKRVSVETKGILRPSTIRKLLNSSKLAKWIKRKPSPAIKPHHKVARAAFAAKFLSKTRIWRRIVVVRYRKFAVDLDPSTWDEKLVFAFTLAGTGYILARSTLRQDIEYPKIEVNPDAMIAWPGVCQLSFQPTARGSGKQGKEYTPPKATPGQDRHRPTSPDQRNPRSTAQPYIGAASRNIPAAV</sequence>
<reference evidence="2" key="1">
    <citation type="submission" date="2023-04" db="EMBL/GenBank/DDBJ databases">
        <title>Phytophthora fragariaefolia NBRC 109709.</title>
        <authorList>
            <person name="Ichikawa N."/>
            <person name="Sato H."/>
            <person name="Tonouchi N."/>
        </authorList>
    </citation>
    <scope>NUCLEOTIDE SEQUENCE</scope>
    <source>
        <strain evidence="2">NBRC 109709</strain>
    </source>
</reference>
<name>A0A9W6XQQ0_9STRA</name>
<evidence type="ECO:0000313" key="2">
    <source>
        <dbReference type="EMBL" id="GMF44709.1"/>
    </source>
</evidence>
<organism evidence="2 3">
    <name type="scientific">Phytophthora fragariaefolia</name>
    <dbReference type="NCBI Taxonomy" id="1490495"/>
    <lineage>
        <taxon>Eukaryota</taxon>
        <taxon>Sar</taxon>
        <taxon>Stramenopiles</taxon>
        <taxon>Oomycota</taxon>
        <taxon>Peronosporomycetes</taxon>
        <taxon>Peronosporales</taxon>
        <taxon>Peronosporaceae</taxon>
        <taxon>Phytophthora</taxon>
    </lineage>
</organism>
<dbReference type="Gene3D" id="1.10.10.60">
    <property type="entry name" value="Homeodomain-like"/>
    <property type="match status" value="1"/>
</dbReference>
<protein>
    <submittedName>
        <fullName evidence="2">Unnamed protein product</fullName>
    </submittedName>
</protein>
<accession>A0A9W6XQQ0</accession>
<feature type="compositionally biased region" description="Polar residues" evidence="1">
    <location>
        <begin position="207"/>
        <end position="218"/>
    </location>
</feature>
<evidence type="ECO:0000256" key="1">
    <source>
        <dbReference type="SAM" id="MobiDB-lite"/>
    </source>
</evidence>
<dbReference type="Proteomes" id="UP001165121">
    <property type="component" value="Unassembled WGS sequence"/>
</dbReference>